<comment type="caution">
    <text evidence="1">The sequence shown here is derived from an EMBL/GenBank/DDBJ whole genome shotgun (WGS) entry which is preliminary data.</text>
</comment>
<dbReference type="AlphaFoldDB" id="A0A941FPF3"/>
<reference evidence="1" key="1">
    <citation type="submission" date="2021-04" db="EMBL/GenBank/DDBJ databases">
        <title>Whole genome sequencing of Enterococci isolates from hospitalized patients.</title>
        <authorList>
            <person name="Ogoti B.M."/>
            <person name="Onyambu F.G."/>
        </authorList>
    </citation>
    <scope>NUCLEOTIDE SEQUENCE</scope>
    <source>
        <strain evidence="1">242</strain>
    </source>
</reference>
<dbReference type="Proteomes" id="UP000680045">
    <property type="component" value="Unassembled WGS sequence"/>
</dbReference>
<protein>
    <submittedName>
        <fullName evidence="1">Uncharacterized protein</fullName>
    </submittedName>
</protein>
<name>A0A941FPF3_9BACI</name>
<evidence type="ECO:0000313" key="2">
    <source>
        <dbReference type="Proteomes" id="UP000680045"/>
    </source>
</evidence>
<accession>A0A941FPF3</accession>
<proteinExistence type="predicted"/>
<gene>
    <name evidence="1" type="ORF">KEH51_00380</name>
</gene>
<dbReference type="EMBL" id="JAGTPW010000001">
    <property type="protein sequence ID" value="MBR8643782.1"/>
    <property type="molecule type" value="Genomic_DNA"/>
</dbReference>
<sequence length="32" mass="3828">MTLTDLENEYIKISKIEERNPTIIPLSRIHFI</sequence>
<organism evidence="1 2">
    <name type="scientific">Peribacillus frigoritolerans</name>
    <dbReference type="NCBI Taxonomy" id="450367"/>
    <lineage>
        <taxon>Bacteria</taxon>
        <taxon>Bacillati</taxon>
        <taxon>Bacillota</taxon>
        <taxon>Bacilli</taxon>
        <taxon>Bacillales</taxon>
        <taxon>Bacillaceae</taxon>
        <taxon>Peribacillus</taxon>
    </lineage>
</organism>
<evidence type="ECO:0000313" key="1">
    <source>
        <dbReference type="EMBL" id="MBR8643782.1"/>
    </source>
</evidence>